<dbReference type="AlphaFoldDB" id="A0A8H7D8R7"/>
<organism evidence="1 2">
    <name type="scientific">Mycena sanguinolenta</name>
    <dbReference type="NCBI Taxonomy" id="230812"/>
    <lineage>
        <taxon>Eukaryota</taxon>
        <taxon>Fungi</taxon>
        <taxon>Dikarya</taxon>
        <taxon>Basidiomycota</taxon>
        <taxon>Agaricomycotina</taxon>
        <taxon>Agaricomycetes</taxon>
        <taxon>Agaricomycetidae</taxon>
        <taxon>Agaricales</taxon>
        <taxon>Marasmiineae</taxon>
        <taxon>Mycenaceae</taxon>
        <taxon>Mycena</taxon>
    </lineage>
</organism>
<name>A0A8H7D8R7_9AGAR</name>
<dbReference type="OrthoDB" id="3035112at2759"/>
<protein>
    <submittedName>
        <fullName evidence="1">Uncharacterized protein</fullName>
    </submittedName>
</protein>
<evidence type="ECO:0000313" key="1">
    <source>
        <dbReference type="EMBL" id="KAF7366429.1"/>
    </source>
</evidence>
<proteinExistence type="predicted"/>
<gene>
    <name evidence="1" type="ORF">MSAN_00899800</name>
</gene>
<keyword evidence="2" id="KW-1185">Reference proteome</keyword>
<accession>A0A8H7D8R7</accession>
<reference evidence="1" key="1">
    <citation type="submission" date="2020-05" db="EMBL/GenBank/DDBJ databases">
        <title>Mycena genomes resolve the evolution of fungal bioluminescence.</title>
        <authorList>
            <person name="Tsai I.J."/>
        </authorList>
    </citation>
    <scope>NUCLEOTIDE SEQUENCE</scope>
    <source>
        <strain evidence="1">160909Yilan</strain>
    </source>
</reference>
<comment type="caution">
    <text evidence="1">The sequence shown here is derived from an EMBL/GenBank/DDBJ whole genome shotgun (WGS) entry which is preliminary data.</text>
</comment>
<evidence type="ECO:0000313" key="2">
    <source>
        <dbReference type="Proteomes" id="UP000623467"/>
    </source>
</evidence>
<dbReference type="EMBL" id="JACAZH010000006">
    <property type="protein sequence ID" value="KAF7366429.1"/>
    <property type="molecule type" value="Genomic_DNA"/>
</dbReference>
<sequence>MKDNTSQLLSLFSIAVIPFIPNNSLRYITVISTVLTLAAYLVYTNTPNRQVGWLDASVKELNALFDQAANECIRDPRFVYEAGLKLSEINYELSTLRSRVMSMGYTPWRPYLYHLRAIASSIQECRLEIEELRSSVLFALERARQQWYREDIDRRLATLARAFPEGSSHQSFAEGRRRISLPTNEQSYMSA</sequence>
<dbReference type="Proteomes" id="UP000623467">
    <property type="component" value="Unassembled WGS sequence"/>
</dbReference>